<dbReference type="EMBL" id="JWHL01000014">
    <property type="protein sequence ID" value="MBR1369524.1"/>
    <property type="molecule type" value="Genomic_DNA"/>
</dbReference>
<feature type="modified residue" description="4-aspartylphosphate" evidence="2">
    <location>
        <position position="48"/>
    </location>
</feature>
<dbReference type="Pfam" id="PF00072">
    <property type="entry name" value="Response_reg"/>
    <property type="match status" value="1"/>
</dbReference>
<dbReference type="SUPFAM" id="SSF52172">
    <property type="entry name" value="CheY-like"/>
    <property type="match status" value="1"/>
</dbReference>
<feature type="domain" description="Response regulatory" evidence="3">
    <location>
        <begin position="1"/>
        <end position="114"/>
    </location>
</feature>
<proteinExistence type="predicted"/>
<dbReference type="InterPro" id="IPR011006">
    <property type="entry name" value="CheY-like_superfamily"/>
</dbReference>
<sequence length="122" mass="13858">MVIDDDTANLVMMKLLLAKLGHDTITFDNGWDGLAAIREKMPDLVILDLMMTPIDGWQVLDELKRDGLEGVPVILFTAKYVSEKEIKPYRDSIICHLPKPVTFPELKQVLDTYLSDRVISSR</sequence>
<accession>A0A8J7W702</accession>
<keyword evidence="5" id="KW-1185">Reference proteome</keyword>
<dbReference type="Gene3D" id="3.40.50.2300">
    <property type="match status" value="1"/>
</dbReference>
<dbReference type="SMART" id="SM00448">
    <property type="entry name" value="REC"/>
    <property type="match status" value="1"/>
</dbReference>
<name>A0A8J7W702_9EURY</name>
<evidence type="ECO:0000256" key="1">
    <source>
        <dbReference type="ARBA" id="ARBA00022553"/>
    </source>
</evidence>
<keyword evidence="1 2" id="KW-0597">Phosphoprotein</keyword>
<evidence type="ECO:0000313" key="4">
    <source>
        <dbReference type="EMBL" id="MBR1369524.1"/>
    </source>
</evidence>
<dbReference type="InterPro" id="IPR001789">
    <property type="entry name" value="Sig_transdc_resp-reg_receiver"/>
</dbReference>
<evidence type="ECO:0000256" key="2">
    <source>
        <dbReference type="PROSITE-ProRule" id="PRU00169"/>
    </source>
</evidence>
<dbReference type="AlphaFoldDB" id="A0A8J7W702"/>
<protein>
    <recommendedName>
        <fullName evidence="3">Response regulatory domain-containing protein</fullName>
    </recommendedName>
</protein>
<dbReference type="CDD" id="cd00156">
    <property type="entry name" value="REC"/>
    <property type="match status" value="1"/>
</dbReference>
<organism evidence="4 5">
    <name type="scientific">Methanocalculus chunghsingensis</name>
    <dbReference type="NCBI Taxonomy" id="156457"/>
    <lineage>
        <taxon>Archaea</taxon>
        <taxon>Methanobacteriati</taxon>
        <taxon>Methanobacteriota</taxon>
        <taxon>Stenosarchaea group</taxon>
        <taxon>Methanomicrobia</taxon>
        <taxon>Methanomicrobiales</taxon>
        <taxon>Methanocalculaceae</taxon>
        <taxon>Methanocalculus</taxon>
    </lineage>
</organism>
<dbReference type="PANTHER" id="PTHR44591">
    <property type="entry name" value="STRESS RESPONSE REGULATOR PROTEIN 1"/>
    <property type="match status" value="1"/>
</dbReference>
<dbReference type="Proteomes" id="UP000730161">
    <property type="component" value="Unassembled WGS sequence"/>
</dbReference>
<dbReference type="InterPro" id="IPR050595">
    <property type="entry name" value="Bact_response_regulator"/>
</dbReference>
<comment type="caution">
    <text evidence="4">The sequence shown here is derived from an EMBL/GenBank/DDBJ whole genome shotgun (WGS) entry which is preliminary data.</text>
</comment>
<gene>
    <name evidence="4" type="ORF">RJ53_08505</name>
</gene>
<dbReference type="PANTHER" id="PTHR44591:SF3">
    <property type="entry name" value="RESPONSE REGULATORY DOMAIN-CONTAINING PROTEIN"/>
    <property type="match status" value="1"/>
</dbReference>
<reference evidence="4" key="1">
    <citation type="submission" date="2014-12" db="EMBL/GenBank/DDBJ databases">
        <authorList>
            <person name="Huang H.-H."/>
            <person name="Chen S.-C."/>
            <person name="Lai M.-C."/>
        </authorList>
    </citation>
    <scope>NUCLEOTIDE SEQUENCE</scope>
    <source>
        <strain evidence="4">K1F9705b</strain>
    </source>
</reference>
<dbReference type="GO" id="GO:0000160">
    <property type="term" value="P:phosphorelay signal transduction system"/>
    <property type="evidence" value="ECO:0007669"/>
    <property type="project" value="InterPro"/>
</dbReference>
<evidence type="ECO:0000313" key="5">
    <source>
        <dbReference type="Proteomes" id="UP000730161"/>
    </source>
</evidence>
<evidence type="ECO:0000259" key="3">
    <source>
        <dbReference type="PROSITE" id="PS50110"/>
    </source>
</evidence>
<dbReference type="PROSITE" id="PS50110">
    <property type="entry name" value="RESPONSE_REGULATORY"/>
    <property type="match status" value="1"/>
</dbReference>